<accession>A0A0E9T893</accession>
<reference evidence="1" key="2">
    <citation type="journal article" date="2015" name="Fish Shellfish Immunol.">
        <title>Early steps in the European eel (Anguilla anguilla)-Vibrio vulnificus interaction in the gills: Role of the RtxA13 toxin.</title>
        <authorList>
            <person name="Callol A."/>
            <person name="Pajuelo D."/>
            <person name="Ebbesson L."/>
            <person name="Teles M."/>
            <person name="MacKenzie S."/>
            <person name="Amaro C."/>
        </authorList>
    </citation>
    <scope>NUCLEOTIDE SEQUENCE</scope>
</reference>
<reference evidence="1" key="1">
    <citation type="submission" date="2014-11" db="EMBL/GenBank/DDBJ databases">
        <authorList>
            <person name="Amaro Gonzalez C."/>
        </authorList>
    </citation>
    <scope>NUCLEOTIDE SEQUENCE</scope>
</reference>
<protein>
    <submittedName>
        <fullName evidence="1">Uncharacterized protein</fullName>
    </submittedName>
</protein>
<dbReference type="AlphaFoldDB" id="A0A0E9T893"/>
<proteinExistence type="predicted"/>
<dbReference type="EMBL" id="GBXM01058741">
    <property type="protein sequence ID" value="JAH49836.1"/>
    <property type="molecule type" value="Transcribed_RNA"/>
</dbReference>
<dbReference type="EMBL" id="GBXM01060027">
    <property type="protein sequence ID" value="JAH48550.1"/>
    <property type="molecule type" value="Transcribed_RNA"/>
</dbReference>
<name>A0A0E9T893_ANGAN</name>
<organism evidence="1">
    <name type="scientific">Anguilla anguilla</name>
    <name type="common">European freshwater eel</name>
    <name type="synonym">Muraena anguilla</name>
    <dbReference type="NCBI Taxonomy" id="7936"/>
    <lineage>
        <taxon>Eukaryota</taxon>
        <taxon>Metazoa</taxon>
        <taxon>Chordata</taxon>
        <taxon>Craniata</taxon>
        <taxon>Vertebrata</taxon>
        <taxon>Euteleostomi</taxon>
        <taxon>Actinopterygii</taxon>
        <taxon>Neopterygii</taxon>
        <taxon>Teleostei</taxon>
        <taxon>Anguilliformes</taxon>
        <taxon>Anguillidae</taxon>
        <taxon>Anguilla</taxon>
    </lineage>
</organism>
<sequence>MSILTILPKCREKRCATVYTNPGIRWEQDSLPTLSVVGILRAPVNSIDTQQSFPHYGNVQ</sequence>
<evidence type="ECO:0000313" key="1">
    <source>
        <dbReference type="EMBL" id="JAH49836.1"/>
    </source>
</evidence>